<evidence type="ECO:0000256" key="2">
    <source>
        <dbReference type="ARBA" id="ARBA00010617"/>
    </source>
</evidence>
<dbReference type="InterPro" id="IPR002403">
    <property type="entry name" value="Cyt_P450_E_grp-IV"/>
</dbReference>
<evidence type="ECO:0000313" key="11">
    <source>
        <dbReference type="Proteomes" id="UP000033647"/>
    </source>
</evidence>
<evidence type="ECO:0000256" key="1">
    <source>
        <dbReference type="ARBA" id="ARBA00001971"/>
    </source>
</evidence>
<organism evidence="10 11">
    <name type="scientific">Zymoseptoria brevis</name>
    <dbReference type="NCBI Taxonomy" id="1047168"/>
    <lineage>
        <taxon>Eukaryota</taxon>
        <taxon>Fungi</taxon>
        <taxon>Dikarya</taxon>
        <taxon>Ascomycota</taxon>
        <taxon>Pezizomycotina</taxon>
        <taxon>Dothideomycetes</taxon>
        <taxon>Dothideomycetidae</taxon>
        <taxon>Mycosphaerellales</taxon>
        <taxon>Mycosphaerellaceae</taxon>
        <taxon>Zymoseptoria</taxon>
    </lineage>
</organism>
<dbReference type="GO" id="GO:0004497">
    <property type="term" value="F:monooxygenase activity"/>
    <property type="evidence" value="ECO:0007669"/>
    <property type="project" value="UniProtKB-KW"/>
</dbReference>
<evidence type="ECO:0000256" key="8">
    <source>
        <dbReference type="PIRSR" id="PIRSR602403-1"/>
    </source>
</evidence>
<keyword evidence="3 8" id="KW-0349">Heme</keyword>
<dbReference type="PROSITE" id="PS00086">
    <property type="entry name" value="CYTOCHROME_P450"/>
    <property type="match status" value="1"/>
</dbReference>
<comment type="caution">
    <text evidence="10">The sequence shown here is derived from an EMBL/GenBank/DDBJ whole genome shotgun (WGS) entry which is preliminary data.</text>
</comment>
<keyword evidence="11" id="KW-1185">Reference proteome</keyword>
<dbReference type="GO" id="GO:0020037">
    <property type="term" value="F:heme binding"/>
    <property type="evidence" value="ECO:0007669"/>
    <property type="project" value="InterPro"/>
</dbReference>
<keyword evidence="7 9" id="KW-0503">Monooxygenase</keyword>
<dbReference type="SUPFAM" id="SSF48264">
    <property type="entry name" value="Cytochrome P450"/>
    <property type="match status" value="1"/>
</dbReference>
<keyword evidence="6 8" id="KW-0408">Iron</keyword>
<dbReference type="PRINTS" id="PR00465">
    <property type="entry name" value="EP450IV"/>
</dbReference>
<comment type="cofactor">
    <cofactor evidence="1 8">
        <name>heme</name>
        <dbReference type="ChEBI" id="CHEBI:30413"/>
    </cofactor>
</comment>
<dbReference type="EMBL" id="LAFY01004294">
    <property type="protein sequence ID" value="KJX93328.1"/>
    <property type="molecule type" value="Genomic_DNA"/>
</dbReference>
<gene>
    <name evidence="10" type="ORF">TI39_contig4335g00005</name>
</gene>
<accession>A0A0F4G7H8</accession>
<name>A0A0F4G7H8_9PEZI</name>
<dbReference type="Gene3D" id="1.10.630.10">
    <property type="entry name" value="Cytochrome P450"/>
    <property type="match status" value="1"/>
</dbReference>
<dbReference type="Proteomes" id="UP000033647">
    <property type="component" value="Unassembled WGS sequence"/>
</dbReference>
<dbReference type="Pfam" id="PF00067">
    <property type="entry name" value="p450"/>
    <property type="match status" value="1"/>
</dbReference>
<dbReference type="PANTHER" id="PTHR46206">
    <property type="entry name" value="CYTOCHROME P450"/>
    <property type="match status" value="1"/>
</dbReference>
<proteinExistence type="inferred from homology"/>
<evidence type="ECO:0000256" key="4">
    <source>
        <dbReference type="ARBA" id="ARBA00022723"/>
    </source>
</evidence>
<dbReference type="InterPro" id="IPR001128">
    <property type="entry name" value="Cyt_P450"/>
</dbReference>
<dbReference type="InterPro" id="IPR036396">
    <property type="entry name" value="Cyt_P450_sf"/>
</dbReference>
<keyword evidence="4 8" id="KW-0479">Metal-binding</keyword>
<dbReference type="GO" id="GO:0005506">
    <property type="term" value="F:iron ion binding"/>
    <property type="evidence" value="ECO:0007669"/>
    <property type="project" value="InterPro"/>
</dbReference>
<dbReference type="CDD" id="cd11041">
    <property type="entry name" value="CYP503A1-like"/>
    <property type="match status" value="1"/>
</dbReference>
<reference evidence="10 11" key="1">
    <citation type="submission" date="2015-03" db="EMBL/GenBank/DDBJ databases">
        <title>RNA-seq based gene annotation and comparative genomics of four Zymoseptoria species reveal species-specific pathogenicity related genes and transposable element activity.</title>
        <authorList>
            <person name="Grandaubert J."/>
            <person name="Bhattacharyya A."/>
            <person name="Stukenbrock E.H."/>
        </authorList>
    </citation>
    <scope>NUCLEOTIDE SEQUENCE [LARGE SCALE GENOMIC DNA]</scope>
    <source>
        <strain evidence="10 11">Zb18110</strain>
    </source>
</reference>
<comment type="similarity">
    <text evidence="2 9">Belongs to the cytochrome P450 family.</text>
</comment>
<evidence type="ECO:0000256" key="5">
    <source>
        <dbReference type="ARBA" id="ARBA00023002"/>
    </source>
</evidence>
<keyword evidence="5 9" id="KW-0560">Oxidoreductase</keyword>
<dbReference type="STRING" id="1047168.A0A0F4G7H8"/>
<dbReference type="AlphaFoldDB" id="A0A0F4G7H8"/>
<evidence type="ECO:0000256" key="3">
    <source>
        <dbReference type="ARBA" id="ARBA00022617"/>
    </source>
</evidence>
<sequence length="522" mass="59045">MDLANGLAEWAQKHSLTLLLTAAALTTYLLHHLYVTLRHHRPIPSVPMVTVRDLSPLDSWSRFGEEVLAKGFEDYRGSPFQIMTGTGPKIVFSSAYASEVAKIPEFSLLSYVKPDLFTDYAGFEGIRFSFQSKNERKLPDMIRLRLTSALASFTHDLVEEAQVAIHDAFGENPEWQSSEFKRGAVRVIAQMASRVLWGKSLCRNEDWLSIAENYAIDAFYASQDLRAMDSITRPLRSWFSKSCRRLRREYKEAKGILARELTRRQAVSGLPKPSTDVVPQNARGDSISWLLEASNGTIGTNMLVDAQLAMAVSAVAPTSETMSQALRHLCEHPQYIEPLRKEAREILGRFGWTRVALYKMKLMDSFLKESMRFCRGRQGIGRIAMDDLMFADGTLVRKGTRIIVGGKFWDVDTYGANVLDFDAYRFVNKRNEPGQADVWQFAAVSPEFMGFGLGEHACPGRFFASNVIKIALALMVLNYDWDFEQGTDFQPSEAENIKFIDVKSRLRHRRRKEEACVGSMVA</sequence>
<feature type="binding site" description="axial binding residue" evidence="8">
    <location>
        <position position="458"/>
    </location>
    <ligand>
        <name>heme</name>
        <dbReference type="ChEBI" id="CHEBI:30413"/>
    </ligand>
    <ligandPart>
        <name>Fe</name>
        <dbReference type="ChEBI" id="CHEBI:18248"/>
    </ligandPart>
</feature>
<dbReference type="InterPro" id="IPR017972">
    <property type="entry name" value="Cyt_P450_CS"/>
</dbReference>
<protein>
    <submittedName>
        <fullName evidence="10">Cytochrome p450 like protein</fullName>
    </submittedName>
</protein>
<dbReference type="OrthoDB" id="1844152at2759"/>
<dbReference type="GO" id="GO:0016705">
    <property type="term" value="F:oxidoreductase activity, acting on paired donors, with incorporation or reduction of molecular oxygen"/>
    <property type="evidence" value="ECO:0007669"/>
    <property type="project" value="InterPro"/>
</dbReference>
<evidence type="ECO:0000256" key="7">
    <source>
        <dbReference type="ARBA" id="ARBA00023033"/>
    </source>
</evidence>
<evidence type="ECO:0000256" key="6">
    <source>
        <dbReference type="ARBA" id="ARBA00023004"/>
    </source>
</evidence>
<evidence type="ECO:0000313" key="10">
    <source>
        <dbReference type="EMBL" id="KJX93328.1"/>
    </source>
</evidence>
<evidence type="ECO:0000256" key="9">
    <source>
        <dbReference type="RuleBase" id="RU000461"/>
    </source>
</evidence>
<dbReference type="PANTHER" id="PTHR46206:SF2">
    <property type="entry name" value="CYTOCHROME P450 MONOOXYGENASE AUSG-RELATED"/>
    <property type="match status" value="1"/>
</dbReference>